<gene>
    <name evidence="5" type="primary">CRCK1</name>
    <name evidence="5" type="ORF">Zm00014a_034358</name>
</gene>
<reference evidence="5 6" key="1">
    <citation type="journal article" date="2018" name="Nat. Genet.">
        <title>Extensive intraspecific gene order and gene structural variations between Mo17 and other maize genomes.</title>
        <authorList>
            <person name="Sun S."/>
            <person name="Zhou Y."/>
            <person name="Chen J."/>
            <person name="Shi J."/>
            <person name="Zhao H."/>
            <person name="Zhao H."/>
            <person name="Song W."/>
            <person name="Zhang M."/>
            <person name="Cui Y."/>
            <person name="Dong X."/>
            <person name="Liu H."/>
            <person name="Ma X."/>
            <person name="Jiao Y."/>
            <person name="Wang B."/>
            <person name="Wei X."/>
            <person name="Stein J.C."/>
            <person name="Glaubitz J.C."/>
            <person name="Lu F."/>
            <person name="Yu G."/>
            <person name="Liang C."/>
            <person name="Fengler K."/>
            <person name="Li B."/>
            <person name="Rafalski A."/>
            <person name="Schnable P.S."/>
            <person name="Ware D.H."/>
            <person name="Buckler E.S."/>
            <person name="Lai J."/>
        </authorList>
    </citation>
    <scope>NUCLEOTIDE SEQUENCE [LARGE SCALE GENOMIC DNA]</scope>
    <source>
        <strain evidence="6">cv. Missouri 17</strain>
        <tissue evidence="5">Seedling</tissue>
    </source>
</reference>
<feature type="region of interest" description="Disordered" evidence="3">
    <location>
        <begin position="83"/>
        <end position="104"/>
    </location>
</feature>
<organism evidence="5 6">
    <name type="scientific">Zea mays</name>
    <name type="common">Maize</name>
    <dbReference type="NCBI Taxonomy" id="4577"/>
    <lineage>
        <taxon>Eukaryota</taxon>
        <taxon>Viridiplantae</taxon>
        <taxon>Streptophyta</taxon>
        <taxon>Embryophyta</taxon>
        <taxon>Tracheophyta</taxon>
        <taxon>Spermatophyta</taxon>
        <taxon>Magnoliopsida</taxon>
        <taxon>Liliopsida</taxon>
        <taxon>Poales</taxon>
        <taxon>Poaceae</taxon>
        <taxon>PACMAD clade</taxon>
        <taxon>Panicoideae</taxon>
        <taxon>Andropogonodae</taxon>
        <taxon>Andropogoneae</taxon>
        <taxon>Tripsacinae</taxon>
        <taxon>Zea</taxon>
    </lineage>
</organism>
<feature type="region of interest" description="Disordered" evidence="3">
    <location>
        <begin position="1"/>
        <end position="35"/>
    </location>
</feature>
<dbReference type="InterPro" id="IPR000719">
    <property type="entry name" value="Prot_kinase_dom"/>
</dbReference>
<dbReference type="Pfam" id="PF07714">
    <property type="entry name" value="PK_Tyr_Ser-Thr"/>
    <property type="match status" value="1"/>
</dbReference>
<accession>A0A3L6EWJ9</accession>
<keyword evidence="1" id="KW-0547">Nucleotide-binding</keyword>
<dbReference type="InterPro" id="IPR001245">
    <property type="entry name" value="Ser-Thr/Tyr_kinase_cat_dom"/>
</dbReference>
<dbReference type="GO" id="GO:0004672">
    <property type="term" value="F:protein kinase activity"/>
    <property type="evidence" value="ECO:0007669"/>
    <property type="project" value="InterPro"/>
</dbReference>
<dbReference type="EMBL" id="NCVQ01000006">
    <property type="protein sequence ID" value="PWZ24978.1"/>
    <property type="molecule type" value="Genomic_DNA"/>
</dbReference>
<evidence type="ECO:0000256" key="2">
    <source>
        <dbReference type="ARBA" id="ARBA00022840"/>
    </source>
</evidence>
<evidence type="ECO:0000259" key="4">
    <source>
        <dbReference type="PROSITE" id="PS50011"/>
    </source>
</evidence>
<evidence type="ECO:0000256" key="1">
    <source>
        <dbReference type="ARBA" id="ARBA00022741"/>
    </source>
</evidence>
<dbReference type="InterPro" id="IPR011009">
    <property type="entry name" value="Kinase-like_dom_sf"/>
</dbReference>
<keyword evidence="5" id="KW-0418">Kinase</keyword>
<evidence type="ECO:0000313" key="5">
    <source>
        <dbReference type="EMBL" id="PWZ24978.1"/>
    </source>
</evidence>
<dbReference type="InterPro" id="IPR035427">
    <property type="entry name" value="Tim10-like_dom_sf"/>
</dbReference>
<dbReference type="PANTHER" id="PTHR47989">
    <property type="entry name" value="OS01G0750732 PROTEIN"/>
    <property type="match status" value="1"/>
</dbReference>
<keyword evidence="5" id="KW-0808">Transferase</keyword>
<proteinExistence type="predicted"/>
<dbReference type="GO" id="GO:0005524">
    <property type="term" value="F:ATP binding"/>
    <property type="evidence" value="ECO:0007669"/>
    <property type="project" value="UniProtKB-KW"/>
</dbReference>
<dbReference type="ExpressionAtlas" id="A0A3L6EWJ9">
    <property type="expression patterns" value="baseline and differential"/>
</dbReference>
<dbReference type="Gene3D" id="1.10.510.10">
    <property type="entry name" value="Transferase(Phosphotransferase) domain 1"/>
    <property type="match status" value="1"/>
</dbReference>
<keyword evidence="2" id="KW-0067">ATP-binding</keyword>
<evidence type="ECO:0000313" key="6">
    <source>
        <dbReference type="Proteomes" id="UP000251960"/>
    </source>
</evidence>
<dbReference type="Gene3D" id="3.30.200.20">
    <property type="entry name" value="Phosphorylase Kinase, domain 1"/>
    <property type="match status" value="1"/>
</dbReference>
<evidence type="ECO:0000256" key="3">
    <source>
        <dbReference type="SAM" id="MobiDB-lite"/>
    </source>
</evidence>
<dbReference type="InterPro" id="IPR004217">
    <property type="entry name" value="Tim10-like"/>
</dbReference>
<sequence>MASWPAASRRRSSGGMKSAELSGSGASYGYGRTSSSPDACGYGRQFSAYSARSSQVSRSGSFSAAAQRVAGAFTGCFVPRRQVKAGEEEEEEKKKSKRSMDSGSYHGWNEANLSAAAGSWQEGRALTIADVSKATSNFSEKNVIRQGRSSTMYRGKLRDGSQIAVKCVTKLNDQSPTAELWRELEKIQHRNLARLFGFFERAADSLVVVEYVGNGSLREHLDESRGNGLELAQRLNIAIDVAQAITYLHEYKERPIIHGGIRSSGVLLTDALTAKVAGFGLAGTAASGSGSGSDATPARSAAGYVDPEYLSTYQLTDKSDVYAFGVLLVELVTGRPPVERSRGGEARLTTKWALQRCRAGEAVVAMDPRMRRSPASVAAVERALALAAQSVAAARDERPSMRRCSELLWTIRRDYHRQEEPRCGAVAAERSDEWVIRRGATMAGKGGPTNLEKEQMFGMAEKEMEYRVDLFNRLTKTCFEKCVEKR</sequence>
<dbReference type="AlphaFoldDB" id="A0A3L6EWJ9"/>
<dbReference type="SUPFAM" id="SSF56112">
    <property type="entry name" value="Protein kinase-like (PK-like)"/>
    <property type="match status" value="1"/>
</dbReference>
<dbReference type="Gene3D" id="1.10.287.810">
    <property type="entry name" value="Mitochondrial import inner membrane translocase subunit tim13 like domains"/>
    <property type="match status" value="1"/>
</dbReference>
<keyword evidence="5" id="KW-0675">Receptor</keyword>
<protein>
    <submittedName>
        <fullName evidence="5">Calmodulin-binding receptor-like cytoplasmic kinase 1</fullName>
    </submittedName>
</protein>
<dbReference type="Proteomes" id="UP000251960">
    <property type="component" value="Chromosome 5"/>
</dbReference>
<dbReference type="Pfam" id="PF02953">
    <property type="entry name" value="zf-Tim10_DDP"/>
    <property type="match status" value="1"/>
</dbReference>
<name>A0A3L6EWJ9_MAIZE</name>
<comment type="caution">
    <text evidence="5">The sequence shown here is derived from an EMBL/GenBank/DDBJ whole genome shotgun (WGS) entry which is preliminary data.</text>
</comment>
<dbReference type="PANTHER" id="PTHR47989:SF71">
    <property type="entry name" value="PROTEIN KINASE DOMAIN-CONTAINING PROTEIN"/>
    <property type="match status" value="1"/>
</dbReference>
<dbReference type="PROSITE" id="PS50011">
    <property type="entry name" value="PROTEIN_KINASE_DOM"/>
    <property type="match status" value="1"/>
</dbReference>
<feature type="domain" description="Protein kinase" evidence="4">
    <location>
        <begin position="138"/>
        <end position="410"/>
    </location>
</feature>